<dbReference type="InterPro" id="IPR005311">
    <property type="entry name" value="PBP_dimer"/>
</dbReference>
<gene>
    <name evidence="18" type="primary">pbpC</name>
    <name evidence="18" type="ORF">HMPREF0444_0681</name>
</gene>
<keyword evidence="4" id="KW-0132">Cell division</keyword>
<evidence type="ECO:0000256" key="8">
    <source>
        <dbReference type="ARBA" id="ARBA00022984"/>
    </source>
</evidence>
<dbReference type="Pfam" id="PF00905">
    <property type="entry name" value="Transpeptidase"/>
    <property type="match status" value="1"/>
</dbReference>
<evidence type="ECO:0000259" key="17">
    <source>
        <dbReference type="Pfam" id="PF03717"/>
    </source>
</evidence>
<sequence>MKKTNNNNIARNRRRASFILMGLASVLFLIFSVRFFRIMVLGNIHNVDLRAEINDKIHQKRTLAAKRGTIYDASGSPIAVDATNYSIYAVLTNQWSKNAETPDYVTDINKTAEALSKHISLSKEEIVKILNQKDVSQVEFGNAGKNLSVQVKDKIEAEKLPGIKFSESPARYYPNGIFASHLIGYTDSVEETVDHKTTISLVGKTGLEGLYNEQLTGTAGEVEYTVDGNGYVISDTEKVTKQPKDGKDITLTLDKRLQTYLESLVSAADKQYQPVQMTAMLVDPKSGNIVAATQRPTYNSTTKEGIDVQWNNLLTDQAYEPGSTMKVLALAAAINEGVFDPNERYQSGSVKIYTDLVRDYNKVGWGNITYLEGLAHSSNVAFVHVIQKIGAEKWKQYLEAFGFSKSTNSGFANEISGSNPFNSYLQQLSTGFGQGITVTVYQMMQAFTAIANGGQMQKLRLVDHFTEPNTDKETPNPVNSLGKVISPEAAKKTLEYLYQATRMKNGTAYEFNIDGEEIAAKTGTAEIINPETGKYYSNGNNYIFSVVGFAPYNDPKYILYVTVKQPRVAVTGNTILKEIFNPLMKRSLEYSRLSE</sequence>
<dbReference type="GO" id="GO:0008658">
    <property type="term" value="F:penicillin binding"/>
    <property type="evidence" value="ECO:0007669"/>
    <property type="project" value="InterPro"/>
</dbReference>
<dbReference type="Gene3D" id="2.20.70.70">
    <property type="match status" value="1"/>
</dbReference>
<keyword evidence="6" id="KW-0677">Repeat</keyword>
<keyword evidence="13" id="KW-0961">Cell wall biogenesis/degradation</keyword>
<dbReference type="PANTHER" id="PTHR30627">
    <property type="entry name" value="PEPTIDOGLYCAN D,D-TRANSPEPTIDASE"/>
    <property type="match status" value="1"/>
</dbReference>
<dbReference type="GO" id="GO:0005886">
    <property type="term" value="C:plasma membrane"/>
    <property type="evidence" value="ECO:0007669"/>
    <property type="project" value="UniProtKB-SubCell"/>
</dbReference>
<keyword evidence="7" id="KW-0133">Cell shape</keyword>
<comment type="subcellular location">
    <subcellularLocation>
        <location evidence="1">Cell membrane</location>
        <topology evidence="1">Single-pass membrane protein</topology>
    </subcellularLocation>
</comment>
<organism evidence="18 19">
    <name type="scientific">Granulicatella adiacens ATCC 49175</name>
    <dbReference type="NCBI Taxonomy" id="638301"/>
    <lineage>
        <taxon>Bacteria</taxon>
        <taxon>Bacillati</taxon>
        <taxon>Bacillota</taxon>
        <taxon>Bacilli</taxon>
        <taxon>Lactobacillales</taxon>
        <taxon>Carnobacteriaceae</taxon>
        <taxon>Granulicatella</taxon>
    </lineage>
</organism>
<comment type="similarity">
    <text evidence="2">Belongs to the transpeptidase family.</text>
</comment>
<evidence type="ECO:0000256" key="6">
    <source>
        <dbReference type="ARBA" id="ARBA00022737"/>
    </source>
</evidence>
<keyword evidence="9 15" id="KW-1133">Transmembrane helix</keyword>
<reference evidence="18 19" key="1">
    <citation type="submission" date="2009-08" db="EMBL/GenBank/DDBJ databases">
        <authorList>
            <person name="Muzny D."/>
            <person name="Qin X."/>
            <person name="Deng J."/>
            <person name="Jiang H."/>
            <person name="Liu Y."/>
            <person name="Qu J."/>
            <person name="Song X.-Z."/>
            <person name="Zhang L."/>
            <person name="Thornton R."/>
            <person name="Coyle M."/>
            <person name="Francisco L."/>
            <person name="Jackson L."/>
            <person name="Javaid M."/>
            <person name="Korchina V."/>
            <person name="Kovar C."/>
            <person name="Mata R."/>
            <person name="Mathew T."/>
            <person name="Ngo R."/>
            <person name="Nguyen L."/>
            <person name="Nguyen N."/>
            <person name="Okwuonu G."/>
            <person name="Ongeri F."/>
            <person name="Pham C."/>
            <person name="Simmons D."/>
            <person name="Wilczek-Boney K."/>
            <person name="Hale W."/>
            <person name="Jakkamsetti A."/>
            <person name="Pham P."/>
            <person name="Ruth R."/>
            <person name="San Lucas F."/>
            <person name="Warren J."/>
            <person name="Zhang J."/>
            <person name="Zhao Z."/>
            <person name="Zhou C."/>
            <person name="Zhu D."/>
            <person name="Lee S."/>
            <person name="Bess C."/>
            <person name="Blankenburg K."/>
            <person name="Forbes L."/>
            <person name="Fu Q."/>
            <person name="Gubbala S."/>
            <person name="Hirani K."/>
            <person name="Jayaseelan J.C."/>
            <person name="Lara F."/>
            <person name="Munidasa M."/>
            <person name="Palculict T."/>
            <person name="Patil S."/>
            <person name="Pu L.-L."/>
            <person name="Saada N."/>
            <person name="Tang L."/>
            <person name="Weissenberger G."/>
            <person name="Zhu Y."/>
            <person name="Hemphill L."/>
            <person name="Shang Y."/>
            <person name="Youmans B."/>
            <person name="Ayvaz T."/>
            <person name="Ross M."/>
            <person name="Santibanez J."/>
            <person name="Aqrawi P."/>
            <person name="Gross S."/>
            <person name="Joshi V."/>
            <person name="Fowler G."/>
            <person name="Nazareth L."/>
            <person name="Reid J."/>
            <person name="Worley K."/>
            <person name="Petrosino J."/>
            <person name="Highlander S."/>
            <person name="Gibbs R."/>
        </authorList>
    </citation>
    <scope>NUCLEOTIDE SEQUENCE [LARGE SCALE GENOMIC DNA]</scope>
    <source>
        <strain evidence="18 19">ATCC 49175</strain>
    </source>
</reference>
<dbReference type="Proteomes" id="UP000005926">
    <property type="component" value="Unassembled WGS sequence"/>
</dbReference>
<feature type="domain" description="Penicillin-binding protein transpeptidase" evidence="16">
    <location>
        <begin position="277"/>
        <end position="585"/>
    </location>
</feature>
<dbReference type="Gene3D" id="3.90.1310.10">
    <property type="entry name" value="Penicillin-binding protein 2a (Domain 2)"/>
    <property type="match status" value="1"/>
</dbReference>
<keyword evidence="19" id="KW-1185">Reference proteome</keyword>
<dbReference type="GO" id="GO:0051301">
    <property type="term" value="P:cell division"/>
    <property type="evidence" value="ECO:0007669"/>
    <property type="project" value="UniProtKB-KW"/>
</dbReference>
<dbReference type="EMBL" id="ACKZ01000014">
    <property type="protein sequence ID" value="EEW37591.1"/>
    <property type="molecule type" value="Genomic_DNA"/>
</dbReference>
<keyword evidence="10 15" id="KW-0472">Membrane</keyword>
<keyword evidence="12" id="KW-0131">Cell cycle</keyword>
<dbReference type="GO" id="GO:0071555">
    <property type="term" value="P:cell wall organization"/>
    <property type="evidence" value="ECO:0007669"/>
    <property type="project" value="UniProtKB-KW"/>
</dbReference>
<dbReference type="InterPro" id="IPR001460">
    <property type="entry name" value="PCN-bd_Tpept"/>
</dbReference>
<evidence type="ECO:0000256" key="11">
    <source>
        <dbReference type="ARBA" id="ARBA00023251"/>
    </source>
</evidence>
<feature type="domain" description="Penicillin-binding protein dimerisation" evidence="17">
    <location>
        <begin position="64"/>
        <end position="235"/>
    </location>
</feature>
<dbReference type="SUPFAM" id="SSF56601">
    <property type="entry name" value="beta-lactamase/transpeptidase-like"/>
    <property type="match status" value="1"/>
</dbReference>
<comment type="caution">
    <text evidence="18">The sequence shown here is derived from an EMBL/GenBank/DDBJ whole genome shotgun (WGS) entry which is preliminary data.</text>
</comment>
<dbReference type="HOGENOM" id="CLU_009289_6_1_9"/>
<evidence type="ECO:0000256" key="13">
    <source>
        <dbReference type="ARBA" id="ARBA00023316"/>
    </source>
</evidence>
<dbReference type="FunFam" id="3.40.710.10:FF:000095">
    <property type="entry name" value="Penicillin-binding protein 2x"/>
    <property type="match status" value="1"/>
</dbReference>
<evidence type="ECO:0000256" key="9">
    <source>
        <dbReference type="ARBA" id="ARBA00022989"/>
    </source>
</evidence>
<dbReference type="RefSeq" id="WP_005605984.1">
    <property type="nucleotide sequence ID" value="NZ_CP102283.1"/>
</dbReference>
<dbReference type="InterPro" id="IPR036138">
    <property type="entry name" value="PBP_dimer_sf"/>
</dbReference>
<evidence type="ECO:0000256" key="10">
    <source>
        <dbReference type="ARBA" id="ARBA00023136"/>
    </source>
</evidence>
<accession>C8NFI6</accession>
<evidence type="ECO:0000256" key="12">
    <source>
        <dbReference type="ARBA" id="ARBA00023306"/>
    </source>
</evidence>
<dbReference type="SUPFAM" id="SSF56519">
    <property type="entry name" value="Penicillin binding protein dimerisation domain"/>
    <property type="match status" value="1"/>
</dbReference>
<dbReference type="eggNOG" id="COG0768">
    <property type="taxonomic scope" value="Bacteria"/>
</dbReference>
<dbReference type="AlphaFoldDB" id="C8NFI6"/>
<dbReference type="Gene3D" id="3.40.710.10">
    <property type="entry name" value="DD-peptidase/beta-lactamase superfamily"/>
    <property type="match status" value="1"/>
</dbReference>
<keyword evidence="5 15" id="KW-0812">Transmembrane</keyword>
<dbReference type="GO" id="GO:0009252">
    <property type="term" value="P:peptidoglycan biosynthetic process"/>
    <property type="evidence" value="ECO:0007669"/>
    <property type="project" value="UniProtKB-KW"/>
</dbReference>
<evidence type="ECO:0000256" key="4">
    <source>
        <dbReference type="ARBA" id="ARBA00022618"/>
    </source>
</evidence>
<dbReference type="STRING" id="638301.HMPREF0444_0681"/>
<dbReference type="Pfam" id="PF03717">
    <property type="entry name" value="PBP_dimer"/>
    <property type="match status" value="1"/>
</dbReference>
<dbReference type="InterPro" id="IPR012338">
    <property type="entry name" value="Beta-lactam/transpept-like"/>
</dbReference>
<name>C8NFI6_9LACT</name>
<dbReference type="GO" id="GO:0046677">
    <property type="term" value="P:response to antibiotic"/>
    <property type="evidence" value="ECO:0007669"/>
    <property type="project" value="UniProtKB-KW"/>
</dbReference>
<evidence type="ECO:0000256" key="15">
    <source>
        <dbReference type="SAM" id="Phobius"/>
    </source>
</evidence>
<evidence type="ECO:0000313" key="19">
    <source>
        <dbReference type="Proteomes" id="UP000005926"/>
    </source>
</evidence>
<evidence type="ECO:0000259" key="16">
    <source>
        <dbReference type="Pfam" id="PF00905"/>
    </source>
</evidence>
<comment type="function">
    <text evidence="14">A transpeptidase that forms peptide cross-links between adjacent glycan strands in cell wall peptidoglycan (PG). Part of the divisome machinery that synthesizes the septal cross wall. Beta-lactams inactivate the PBPs by acylating an essential serine residue in the active site of these proteins.</text>
</comment>
<evidence type="ECO:0000256" key="2">
    <source>
        <dbReference type="ARBA" id="ARBA00007171"/>
    </source>
</evidence>
<feature type="transmembrane region" description="Helical" evidence="15">
    <location>
        <begin position="16"/>
        <end position="36"/>
    </location>
</feature>
<evidence type="ECO:0000256" key="5">
    <source>
        <dbReference type="ARBA" id="ARBA00022692"/>
    </source>
</evidence>
<dbReference type="PANTHER" id="PTHR30627:SF26">
    <property type="entry name" value="PENICILLIN-BINDING PROTEIN 2B"/>
    <property type="match status" value="1"/>
</dbReference>
<protein>
    <submittedName>
        <fullName evidence="18">Penicillin-binding protein, transpeptidase domain protein</fullName>
    </submittedName>
</protein>
<dbReference type="GO" id="GO:0008360">
    <property type="term" value="P:regulation of cell shape"/>
    <property type="evidence" value="ECO:0007669"/>
    <property type="project" value="UniProtKB-KW"/>
</dbReference>
<evidence type="ECO:0000256" key="1">
    <source>
        <dbReference type="ARBA" id="ARBA00004162"/>
    </source>
</evidence>
<keyword evidence="3" id="KW-1003">Cell membrane</keyword>
<dbReference type="InterPro" id="IPR050515">
    <property type="entry name" value="Beta-lactam/transpept"/>
</dbReference>
<keyword evidence="8" id="KW-0573">Peptidoglycan synthesis</keyword>
<evidence type="ECO:0000256" key="7">
    <source>
        <dbReference type="ARBA" id="ARBA00022960"/>
    </source>
</evidence>
<evidence type="ECO:0000256" key="3">
    <source>
        <dbReference type="ARBA" id="ARBA00022475"/>
    </source>
</evidence>
<dbReference type="Gene3D" id="3.30.70.2110">
    <property type="match status" value="1"/>
</dbReference>
<evidence type="ECO:0000256" key="14">
    <source>
        <dbReference type="ARBA" id="ARBA00055980"/>
    </source>
</evidence>
<proteinExistence type="inferred from homology"/>
<evidence type="ECO:0000313" key="18">
    <source>
        <dbReference type="EMBL" id="EEW37591.1"/>
    </source>
</evidence>
<keyword evidence="11" id="KW-0046">Antibiotic resistance</keyword>
<dbReference type="GeneID" id="78412992"/>